<dbReference type="SUPFAM" id="SSF53474">
    <property type="entry name" value="alpha/beta-Hydrolases"/>
    <property type="match status" value="1"/>
</dbReference>
<dbReference type="EMBL" id="FMZC01000028">
    <property type="protein sequence ID" value="SDE73653.1"/>
    <property type="molecule type" value="Genomic_DNA"/>
</dbReference>
<evidence type="ECO:0000313" key="2">
    <source>
        <dbReference type="Proteomes" id="UP000198781"/>
    </source>
</evidence>
<proteinExistence type="predicted"/>
<name>A0A1G7FCK3_9BURK</name>
<dbReference type="Proteomes" id="UP000198781">
    <property type="component" value="Unassembled WGS sequence"/>
</dbReference>
<gene>
    <name evidence="1" type="ORF">SAMN05192589_12818</name>
</gene>
<dbReference type="Gene3D" id="3.40.50.1820">
    <property type="entry name" value="alpha/beta hydrolase"/>
    <property type="match status" value="1"/>
</dbReference>
<sequence length="243" mass="26341">MGSGLPPGPVEVFTRHDESANLWDHGFQSERSVEAKAQSFLTQTFAPGEKVRGTIFMGGAGMDGAYIDDMTRAFARKGIALIRANPRKWSGGTLMDAAVGVEVFRAGKAPIQVLLDRFPSRGSQFNLIGYSYGSLVAAQVAINYAHGGTVIDHLVLIGSPISGGFLQQLRSAPAIRKLIVIDLTKQGDPLSAGMSRMDLLTSTPQLGKQMVESSGHFYYAQVSEEGKKRRDDLVDHLYRNGLR</sequence>
<dbReference type="InterPro" id="IPR029058">
    <property type="entry name" value="AB_hydrolase_fold"/>
</dbReference>
<protein>
    <submittedName>
        <fullName evidence="1">Uncharacterized protein</fullName>
    </submittedName>
</protein>
<dbReference type="AlphaFoldDB" id="A0A1G7FCK3"/>
<keyword evidence="2" id="KW-1185">Reference proteome</keyword>
<dbReference type="STRING" id="187868.SAMN05192589_12818"/>
<organism evidence="1 2">
    <name type="scientific">Paracidovorax valerianellae</name>
    <dbReference type="NCBI Taxonomy" id="187868"/>
    <lineage>
        <taxon>Bacteria</taxon>
        <taxon>Pseudomonadati</taxon>
        <taxon>Pseudomonadota</taxon>
        <taxon>Betaproteobacteria</taxon>
        <taxon>Burkholderiales</taxon>
        <taxon>Comamonadaceae</taxon>
        <taxon>Paracidovorax</taxon>
    </lineage>
</organism>
<reference evidence="1 2" key="1">
    <citation type="submission" date="2016-10" db="EMBL/GenBank/DDBJ databases">
        <authorList>
            <person name="de Groot N.N."/>
        </authorList>
    </citation>
    <scope>NUCLEOTIDE SEQUENCE [LARGE SCALE GENOMIC DNA]</scope>
    <source>
        <strain evidence="1 2">DSM 16619</strain>
    </source>
</reference>
<accession>A0A1G7FCK3</accession>
<evidence type="ECO:0000313" key="1">
    <source>
        <dbReference type="EMBL" id="SDE73653.1"/>
    </source>
</evidence>